<evidence type="ECO:0000313" key="3">
    <source>
        <dbReference type="Proteomes" id="UP000029391"/>
    </source>
</evidence>
<keyword evidence="3" id="KW-1185">Reference proteome</keyword>
<proteinExistence type="predicted"/>
<evidence type="ECO:0000256" key="1">
    <source>
        <dbReference type="SAM" id="MobiDB-lite"/>
    </source>
</evidence>
<name>A0A091BD68_9GAMM</name>
<comment type="caution">
    <text evidence="2">The sequence shown here is derived from an EMBL/GenBank/DDBJ whole genome shotgun (WGS) entry which is preliminary data.</text>
</comment>
<accession>A0A091BD68</accession>
<feature type="compositionally biased region" description="Basic and acidic residues" evidence="1">
    <location>
        <begin position="1"/>
        <end position="18"/>
    </location>
</feature>
<feature type="region of interest" description="Disordered" evidence="1">
    <location>
        <begin position="1"/>
        <end position="37"/>
    </location>
</feature>
<protein>
    <submittedName>
        <fullName evidence="2">Uncharacterized protein</fullName>
    </submittedName>
</protein>
<reference evidence="2 3" key="1">
    <citation type="submission" date="2013-09" db="EMBL/GenBank/DDBJ databases">
        <title>Genome sequencing of Arenimonas composti.</title>
        <authorList>
            <person name="Chen F."/>
            <person name="Wang G."/>
        </authorList>
    </citation>
    <scope>NUCLEOTIDE SEQUENCE [LARGE SCALE GENOMIC DNA]</scope>
    <source>
        <strain evidence="2 3">TR7-09</strain>
    </source>
</reference>
<sequence length="37" mass="4164">MRDDETASRRRYGRDQKMRIGQQGPEAGQLAERSVGG</sequence>
<dbReference type="Proteomes" id="UP000029391">
    <property type="component" value="Unassembled WGS sequence"/>
</dbReference>
<dbReference type="EMBL" id="AWXU01000017">
    <property type="protein sequence ID" value="KFN50623.1"/>
    <property type="molecule type" value="Genomic_DNA"/>
</dbReference>
<evidence type="ECO:0000313" key="2">
    <source>
        <dbReference type="EMBL" id="KFN50623.1"/>
    </source>
</evidence>
<gene>
    <name evidence="2" type="ORF">P873_05540</name>
</gene>
<organism evidence="2 3">
    <name type="scientific">Arenimonas composti TR7-09 = DSM 18010</name>
    <dbReference type="NCBI Taxonomy" id="1121013"/>
    <lineage>
        <taxon>Bacteria</taxon>
        <taxon>Pseudomonadati</taxon>
        <taxon>Pseudomonadota</taxon>
        <taxon>Gammaproteobacteria</taxon>
        <taxon>Lysobacterales</taxon>
        <taxon>Lysobacteraceae</taxon>
        <taxon>Arenimonas</taxon>
    </lineage>
</organism>
<dbReference type="AlphaFoldDB" id="A0A091BD68"/>